<dbReference type="Proteomes" id="UP000050863">
    <property type="component" value="Unassembled WGS sequence"/>
</dbReference>
<reference evidence="1 2" key="1">
    <citation type="submission" date="2014-03" db="EMBL/GenBank/DDBJ databases">
        <title>Bradyrhizobium valentinum sp. nov., isolated from effective nodules of Lupinus mariae-josephae, a lupine endemic of basic-lime soils in Eastern Spain.</title>
        <authorList>
            <person name="Duran D."/>
            <person name="Rey L."/>
            <person name="Navarro A."/>
            <person name="Busquets A."/>
            <person name="Imperial J."/>
            <person name="Ruiz-Argueso T."/>
        </authorList>
    </citation>
    <scope>NUCLEOTIDE SEQUENCE [LARGE SCALE GENOMIC DNA]</scope>
    <source>
        <strain evidence="1 2">PAC68</strain>
    </source>
</reference>
<proteinExistence type="predicted"/>
<dbReference type="AlphaFoldDB" id="A0A0R3M3Q5"/>
<protein>
    <submittedName>
        <fullName evidence="1">Uncharacterized protein</fullName>
    </submittedName>
</protein>
<comment type="caution">
    <text evidence="1">The sequence shown here is derived from an EMBL/GenBank/DDBJ whole genome shotgun (WGS) entry which is preliminary data.</text>
</comment>
<evidence type="ECO:0000313" key="1">
    <source>
        <dbReference type="EMBL" id="KRR14839.1"/>
    </source>
</evidence>
<dbReference type="EMBL" id="LLXZ01000010">
    <property type="protein sequence ID" value="KRR14839.1"/>
    <property type="molecule type" value="Genomic_DNA"/>
</dbReference>
<accession>A0A0R3M3Q5</accession>
<sequence>MNSDETPASVERAEQRIDSAVDAIRSMSSDLAGELAPHQTWLDRVAAATREAPIQSLAVAFLLGVILTRQ</sequence>
<name>A0A0R3M3Q5_9BRAD</name>
<organism evidence="1 2">
    <name type="scientific">Bradyrhizobium jicamae</name>
    <dbReference type="NCBI Taxonomy" id="280332"/>
    <lineage>
        <taxon>Bacteria</taxon>
        <taxon>Pseudomonadati</taxon>
        <taxon>Pseudomonadota</taxon>
        <taxon>Alphaproteobacteria</taxon>
        <taxon>Hyphomicrobiales</taxon>
        <taxon>Nitrobacteraceae</taxon>
        <taxon>Bradyrhizobium</taxon>
    </lineage>
</organism>
<gene>
    <name evidence="1" type="ORF">CQ12_28655</name>
</gene>
<evidence type="ECO:0000313" key="2">
    <source>
        <dbReference type="Proteomes" id="UP000050863"/>
    </source>
</evidence>
<keyword evidence="2" id="KW-1185">Reference proteome</keyword>